<dbReference type="KEGG" id="stri:C7M71_001060"/>
<dbReference type="Gene3D" id="2.40.260.10">
    <property type="entry name" value="Sortase"/>
    <property type="match status" value="1"/>
</dbReference>
<evidence type="ECO:0000256" key="2">
    <source>
        <dbReference type="SAM" id="Phobius"/>
    </source>
</evidence>
<proteinExistence type="predicted"/>
<dbReference type="Proteomes" id="UP000249340">
    <property type="component" value="Chromosome"/>
</dbReference>
<evidence type="ECO:0000313" key="3">
    <source>
        <dbReference type="EMBL" id="AXI81068.1"/>
    </source>
</evidence>
<dbReference type="SUPFAM" id="SSF63817">
    <property type="entry name" value="Sortase"/>
    <property type="match status" value="1"/>
</dbReference>
<sequence>MPPAARPPRTAARYLARGALLGLAVLLLGLTAHLVLLSGLEHRSAQQTGYDRLRADLAEGTAPVAQTDPQGRLLAPGTPVALLQIPALGLRQVVFEGTTSDVLTRGPGHRRDTPLPGQVGTSVLMGRQAAYGGPFGGLARLAPGDRLVLTTGQGRHEYRVLGLRRAGDPSPPAPAAGRGRLVLVTAHGTPYLPEGVLRIDADLVSRTADTPPAAIRPGSIPADEQPMSGSTGSLGQLVLWIQALAAASVAAVWAWHRWGRRQTWIVFLPVTAAVGFPVADQVTRLLPNLL</sequence>
<keyword evidence="2" id="KW-0812">Transmembrane</keyword>
<evidence type="ECO:0000256" key="1">
    <source>
        <dbReference type="ARBA" id="ARBA00022801"/>
    </source>
</evidence>
<dbReference type="Pfam" id="PF04203">
    <property type="entry name" value="Sortase"/>
    <property type="match status" value="1"/>
</dbReference>
<keyword evidence="1" id="KW-0378">Hydrolase</keyword>
<feature type="transmembrane region" description="Helical" evidence="2">
    <location>
        <begin position="262"/>
        <end position="279"/>
    </location>
</feature>
<dbReference type="InterPro" id="IPR005754">
    <property type="entry name" value="Sortase"/>
</dbReference>
<dbReference type="AlphaFoldDB" id="A0A345T513"/>
<accession>A0A345T513</accession>
<organism evidence="3 4">
    <name type="scientific">Peterkaempfera bronchialis</name>
    <dbReference type="NCBI Taxonomy" id="2126346"/>
    <lineage>
        <taxon>Bacteria</taxon>
        <taxon>Bacillati</taxon>
        <taxon>Actinomycetota</taxon>
        <taxon>Actinomycetes</taxon>
        <taxon>Kitasatosporales</taxon>
        <taxon>Streptomycetaceae</taxon>
        <taxon>Peterkaempfera</taxon>
    </lineage>
</organism>
<dbReference type="InterPro" id="IPR023365">
    <property type="entry name" value="Sortase_dom-sf"/>
</dbReference>
<keyword evidence="2" id="KW-1133">Transmembrane helix</keyword>
<keyword evidence="4" id="KW-1185">Reference proteome</keyword>
<dbReference type="GO" id="GO:0016787">
    <property type="term" value="F:hydrolase activity"/>
    <property type="evidence" value="ECO:0007669"/>
    <property type="project" value="UniProtKB-KW"/>
</dbReference>
<protein>
    <submittedName>
        <fullName evidence="3">Class E sortase</fullName>
    </submittedName>
</protein>
<evidence type="ECO:0000313" key="4">
    <source>
        <dbReference type="Proteomes" id="UP000249340"/>
    </source>
</evidence>
<dbReference type="EMBL" id="CP031264">
    <property type="protein sequence ID" value="AXI81068.1"/>
    <property type="molecule type" value="Genomic_DNA"/>
</dbReference>
<dbReference type="InterPro" id="IPR042003">
    <property type="entry name" value="Sortase_E"/>
</dbReference>
<keyword evidence="2" id="KW-0472">Membrane</keyword>
<dbReference type="OrthoDB" id="5242879at2"/>
<gene>
    <name evidence="3" type="ORF">C7M71_001060</name>
</gene>
<reference evidence="4" key="1">
    <citation type="submission" date="2018-07" db="EMBL/GenBank/DDBJ databases">
        <title>Streptacidiphilus bronchialis DSM 106435 chromosome.</title>
        <authorList>
            <person name="Batra D."/>
            <person name="Gulvik C.A."/>
        </authorList>
    </citation>
    <scope>NUCLEOTIDE SEQUENCE [LARGE SCALE GENOMIC DNA]</scope>
    <source>
        <strain evidence="4">DSM 106435</strain>
    </source>
</reference>
<name>A0A345T513_9ACTN</name>
<dbReference type="CDD" id="cd05830">
    <property type="entry name" value="Sortase_E"/>
    <property type="match status" value="1"/>
</dbReference>